<gene>
    <name evidence="1" type="ORF">METZ01_LOCUS230570</name>
</gene>
<proteinExistence type="predicted"/>
<evidence type="ECO:0008006" key="2">
    <source>
        <dbReference type="Google" id="ProtNLM"/>
    </source>
</evidence>
<organism evidence="1">
    <name type="scientific">marine metagenome</name>
    <dbReference type="NCBI Taxonomy" id="408172"/>
    <lineage>
        <taxon>unclassified sequences</taxon>
        <taxon>metagenomes</taxon>
        <taxon>ecological metagenomes</taxon>
    </lineage>
</organism>
<dbReference type="Gene3D" id="3.90.550.10">
    <property type="entry name" value="Spore Coat Polysaccharide Biosynthesis Protein SpsA, Chain A"/>
    <property type="match status" value="1"/>
</dbReference>
<dbReference type="SUPFAM" id="SSF53448">
    <property type="entry name" value="Nucleotide-diphospho-sugar transferases"/>
    <property type="match status" value="1"/>
</dbReference>
<reference evidence="1" key="1">
    <citation type="submission" date="2018-05" db="EMBL/GenBank/DDBJ databases">
        <authorList>
            <person name="Lanie J.A."/>
            <person name="Ng W.-L."/>
            <person name="Kazmierczak K.M."/>
            <person name="Andrzejewski T.M."/>
            <person name="Davidsen T.M."/>
            <person name="Wayne K.J."/>
            <person name="Tettelin H."/>
            <person name="Glass J.I."/>
            <person name="Rusch D."/>
            <person name="Podicherti R."/>
            <person name="Tsui H.-C.T."/>
            <person name="Winkler M.E."/>
        </authorList>
    </citation>
    <scope>NUCLEOTIDE SEQUENCE</scope>
</reference>
<evidence type="ECO:0000313" key="1">
    <source>
        <dbReference type="EMBL" id="SVB77716.1"/>
    </source>
</evidence>
<dbReference type="AlphaFoldDB" id="A0A382GRF3"/>
<name>A0A382GRF3_9ZZZZ</name>
<dbReference type="InterPro" id="IPR029044">
    <property type="entry name" value="Nucleotide-diphossugar_trans"/>
</dbReference>
<sequence length="316" mass="37267">MVIQTNEIFSSESPTSLNTPVLFLIFNRPETTEQVFSAIKKARPLRLYIAADGPRSGYPDEANHCKIARTIATNVDWECEVKTLFRNQNLGCRLAVSQAIDWFFEQEPEGIILEDDCLPDQSFFWFCNELLERYRDDTRIMHIGGTNFQFGKNKTNYSYYFSRYAHVWGWASWRRAWKHYNEKLKKWHEAKKNGMLLHWTDDRHFINYWNRIFEKTASGEVDTWDYQWMFACWSQNGLSIVPSANLVSNIGFSTEGTHTKKDSLLANMSTNTINIPLVHPKMVTSHFKADRFVECQQFSSPLIFRFFQKLERLFTR</sequence>
<dbReference type="EMBL" id="UINC01057009">
    <property type="protein sequence ID" value="SVB77716.1"/>
    <property type="molecule type" value="Genomic_DNA"/>
</dbReference>
<accession>A0A382GRF3</accession>
<protein>
    <recommendedName>
        <fullName evidence="2">Hemolytic protein HlpA-like protein</fullName>
    </recommendedName>
</protein>